<sequence length="449" mass="48081">MNTGTFRQWGRRLADYLPRPSRKNRVLLMILGSAGLATFALLATAPQPPEPKVEEKVWPVSAVAVATASLSPELMLFGRVESPHHAALRSDGSGDVLSVHVREGDRVSRGQLLVSLDREHASLALEQAEANLADAESAFASLQADIRAEKRVLAHMEELYNLTSAKAERLKGLNQRQLIATEHMENTLQEVARQGIELARQQARVEKHPQRLARAEAAVNRARAQRDDSELRLEDTSVYAPFDGRISAVTVAPGDRVDTGSPLLSLYDTGALRIRASLPAANLDTIKQALNAGQSLEAYADNSDAALSLDTLAAAVGTGRSGVDGLFSLPADDNNLELGRAVALRLVLPPVDEAIALPIQSLYDNRRIFLIENERLRALEVNPVGQRSKADGGLEVLVQAGQLTAGSEVLATSLPRATTGLKVQTVAAVVARHDALHNAQQTGQPGGAG</sequence>
<comment type="caution">
    <text evidence="5">The sequence shown here is derived from an EMBL/GenBank/DDBJ whole genome shotgun (WGS) entry which is preliminary data.</text>
</comment>
<dbReference type="Gene3D" id="2.40.30.170">
    <property type="match status" value="1"/>
</dbReference>
<protein>
    <submittedName>
        <fullName evidence="5">Biotin/lipoyl-binding protein</fullName>
    </submittedName>
</protein>
<evidence type="ECO:0000256" key="2">
    <source>
        <dbReference type="SAM" id="Coils"/>
    </source>
</evidence>
<proteinExistence type="inferred from homology"/>
<keyword evidence="3" id="KW-0812">Transmembrane</keyword>
<feature type="coiled-coil region" evidence="2">
    <location>
        <begin position="118"/>
        <end position="145"/>
    </location>
</feature>
<comment type="similarity">
    <text evidence="1">Belongs to the membrane fusion protein (MFP) (TC 8.A.1) family.</text>
</comment>
<evidence type="ECO:0000313" key="5">
    <source>
        <dbReference type="EMBL" id="TXS92136.1"/>
    </source>
</evidence>
<keyword evidence="6" id="KW-1185">Reference proteome</keyword>
<keyword evidence="2" id="KW-0175">Coiled coil</keyword>
<reference evidence="5 6" key="1">
    <citation type="submission" date="2019-08" db="EMBL/GenBank/DDBJ databases">
        <title>Parahaliea maris sp. nov., isolated from the surface seawater.</title>
        <authorList>
            <person name="Liu Y."/>
        </authorList>
    </citation>
    <scope>NUCLEOTIDE SEQUENCE [LARGE SCALE GENOMIC DNA]</scope>
    <source>
        <strain evidence="5 6">HSLHS9</strain>
    </source>
</reference>
<gene>
    <name evidence="5" type="ORF">FV139_15575</name>
</gene>
<dbReference type="Proteomes" id="UP000321039">
    <property type="component" value="Unassembled WGS sequence"/>
</dbReference>
<feature type="transmembrane region" description="Helical" evidence="3">
    <location>
        <begin position="26"/>
        <end position="45"/>
    </location>
</feature>
<dbReference type="PANTHER" id="PTHR30469">
    <property type="entry name" value="MULTIDRUG RESISTANCE PROTEIN MDTA"/>
    <property type="match status" value="1"/>
</dbReference>
<dbReference type="InterPro" id="IPR058625">
    <property type="entry name" value="MdtA-like_BSH"/>
</dbReference>
<dbReference type="Gene3D" id="1.10.287.470">
    <property type="entry name" value="Helix hairpin bin"/>
    <property type="match status" value="1"/>
</dbReference>
<evidence type="ECO:0000259" key="4">
    <source>
        <dbReference type="Pfam" id="PF25917"/>
    </source>
</evidence>
<evidence type="ECO:0000313" key="6">
    <source>
        <dbReference type="Proteomes" id="UP000321039"/>
    </source>
</evidence>
<keyword evidence="3" id="KW-0472">Membrane</keyword>
<dbReference type="GO" id="GO:1990281">
    <property type="term" value="C:efflux pump complex"/>
    <property type="evidence" value="ECO:0007669"/>
    <property type="project" value="TreeGrafter"/>
</dbReference>
<dbReference type="Pfam" id="PF25917">
    <property type="entry name" value="BSH_RND"/>
    <property type="match status" value="1"/>
</dbReference>
<feature type="domain" description="Multidrug resistance protein MdtA-like barrel-sandwich hybrid" evidence="4">
    <location>
        <begin position="86"/>
        <end position="262"/>
    </location>
</feature>
<accession>A0A5C8ZUK2</accession>
<organism evidence="5 6">
    <name type="scientific">Parahaliea maris</name>
    <dbReference type="NCBI Taxonomy" id="2716870"/>
    <lineage>
        <taxon>Bacteria</taxon>
        <taxon>Pseudomonadati</taxon>
        <taxon>Pseudomonadota</taxon>
        <taxon>Gammaproteobacteria</taxon>
        <taxon>Cellvibrionales</taxon>
        <taxon>Halieaceae</taxon>
        <taxon>Parahaliea</taxon>
    </lineage>
</organism>
<name>A0A5C8ZUK2_9GAMM</name>
<dbReference type="PANTHER" id="PTHR30469:SF15">
    <property type="entry name" value="HLYD FAMILY OF SECRETION PROTEINS"/>
    <property type="match status" value="1"/>
</dbReference>
<keyword evidence="3" id="KW-1133">Transmembrane helix</keyword>
<dbReference type="AlphaFoldDB" id="A0A5C8ZUK2"/>
<dbReference type="Gene3D" id="2.40.50.100">
    <property type="match status" value="1"/>
</dbReference>
<dbReference type="RefSeq" id="WP_148069375.1">
    <property type="nucleotide sequence ID" value="NZ_VRZA01000005.1"/>
</dbReference>
<dbReference type="EMBL" id="VRZA01000005">
    <property type="protein sequence ID" value="TXS92136.1"/>
    <property type="molecule type" value="Genomic_DNA"/>
</dbReference>
<dbReference type="GO" id="GO:0015562">
    <property type="term" value="F:efflux transmembrane transporter activity"/>
    <property type="evidence" value="ECO:0007669"/>
    <property type="project" value="TreeGrafter"/>
</dbReference>
<evidence type="ECO:0000256" key="3">
    <source>
        <dbReference type="SAM" id="Phobius"/>
    </source>
</evidence>
<evidence type="ECO:0000256" key="1">
    <source>
        <dbReference type="ARBA" id="ARBA00009477"/>
    </source>
</evidence>
<dbReference type="SUPFAM" id="SSF111369">
    <property type="entry name" value="HlyD-like secretion proteins"/>
    <property type="match status" value="1"/>
</dbReference>